<protein>
    <submittedName>
        <fullName evidence="1">Uncharacterized protein</fullName>
    </submittedName>
</protein>
<gene>
    <name evidence="1" type="ORF">DSO57_1023023</name>
</gene>
<evidence type="ECO:0000313" key="2">
    <source>
        <dbReference type="Proteomes" id="UP001165960"/>
    </source>
</evidence>
<reference evidence="1" key="1">
    <citation type="submission" date="2022-04" db="EMBL/GenBank/DDBJ databases">
        <title>Genome of the entomopathogenic fungus Entomophthora muscae.</title>
        <authorList>
            <person name="Elya C."/>
            <person name="Lovett B.R."/>
            <person name="Lee E."/>
            <person name="Macias A.M."/>
            <person name="Hajek A.E."/>
            <person name="De Bivort B.L."/>
            <person name="Kasson M.T."/>
            <person name="De Fine Licht H.H."/>
            <person name="Stajich J.E."/>
        </authorList>
    </citation>
    <scope>NUCLEOTIDE SEQUENCE</scope>
    <source>
        <strain evidence="1">Berkeley</strain>
    </source>
</reference>
<evidence type="ECO:0000313" key="1">
    <source>
        <dbReference type="EMBL" id="KAJ9084579.1"/>
    </source>
</evidence>
<accession>A0ACC2UC10</accession>
<dbReference type="Proteomes" id="UP001165960">
    <property type="component" value="Unassembled WGS sequence"/>
</dbReference>
<keyword evidence="2" id="KW-1185">Reference proteome</keyword>
<comment type="caution">
    <text evidence="1">The sequence shown here is derived from an EMBL/GenBank/DDBJ whole genome shotgun (WGS) entry which is preliminary data.</text>
</comment>
<proteinExistence type="predicted"/>
<organism evidence="1 2">
    <name type="scientific">Entomophthora muscae</name>
    <dbReference type="NCBI Taxonomy" id="34485"/>
    <lineage>
        <taxon>Eukaryota</taxon>
        <taxon>Fungi</taxon>
        <taxon>Fungi incertae sedis</taxon>
        <taxon>Zoopagomycota</taxon>
        <taxon>Entomophthoromycotina</taxon>
        <taxon>Entomophthoromycetes</taxon>
        <taxon>Entomophthorales</taxon>
        <taxon>Entomophthoraceae</taxon>
        <taxon>Entomophthora</taxon>
    </lineage>
</organism>
<name>A0ACC2UC10_9FUNG</name>
<sequence length="522" mass="56152">MFRNDNLDAPKSQTKESESNPGQNPLQTARLIGWERNNPLLIDEVAASPPGPKPLAAPQDSASKPPVQDAGNFPEVPTPDTGGLPGKIDKFLPESYSKLPQSPGEGTEPKEASNTQIDKQKDLKSSHPKAASGKLPSETPDANPPKPRKPNQVVKPGSVILVSPTIVVFYSCHLPVNPKIVCPPASPPATYCPPGAPSGPVHFTEYPLKPEYKDYTANNILAQDLLARTTELTRYNREGPWYIIKPCLFRDKYNFLPAYQIDMEPPVTPKPMPASAAELPLDHTNKLFGIVYITLTGVIDTIIPAAGPWLWVGKSMSYLIKLAPILWWALPTQSATRQFPNTSELADQGWFPDKRSQILSRAGIEPAPSHQVGLVSGGDLPAPGFLLYKANPGVGIISALVVAEGPVLGPKSYAQALMGFAGPGQAIFSCPVNPDQAHPPLRKPVKTVQKNDQIEKTPITPEANPARTNGQPSQDGPPKSQTTVPENPKNDHKAANQTAEPEMPSLATQIAPEECPEAPACE</sequence>
<dbReference type="EMBL" id="QTSX02000828">
    <property type="protein sequence ID" value="KAJ9084579.1"/>
    <property type="molecule type" value="Genomic_DNA"/>
</dbReference>